<reference evidence="2 3" key="1">
    <citation type="submission" date="2021-01" db="EMBL/GenBank/DDBJ databases">
        <title>Whole genome shotgun sequence of Actinoplanes durhamensis NBRC 14914.</title>
        <authorList>
            <person name="Komaki H."/>
            <person name="Tamura T."/>
        </authorList>
    </citation>
    <scope>NUCLEOTIDE SEQUENCE [LARGE SCALE GENOMIC DNA]</scope>
    <source>
        <strain evidence="2 3">NBRC 14914</strain>
    </source>
</reference>
<accession>A0ABQ3Z3Z7</accession>
<organism evidence="2 3">
    <name type="scientific">Paractinoplanes durhamensis</name>
    <dbReference type="NCBI Taxonomy" id="113563"/>
    <lineage>
        <taxon>Bacteria</taxon>
        <taxon>Bacillati</taxon>
        <taxon>Actinomycetota</taxon>
        <taxon>Actinomycetes</taxon>
        <taxon>Micromonosporales</taxon>
        <taxon>Micromonosporaceae</taxon>
        <taxon>Paractinoplanes</taxon>
    </lineage>
</organism>
<comment type="caution">
    <text evidence="2">The sequence shown here is derived from an EMBL/GenBank/DDBJ whole genome shotgun (WGS) entry which is preliminary data.</text>
</comment>
<sequence>MWRVVTGMTSDPVAKAGTALSPEWDRGFDEAFTELITSDPDLVAAEFDALIGANFDEPPTPPAPPAPPVPSGAEPAGTQPATAVGPEAPAAGTGHQPDPADRPPRPPT</sequence>
<dbReference type="Proteomes" id="UP000637628">
    <property type="component" value="Unassembled WGS sequence"/>
</dbReference>
<feature type="region of interest" description="Disordered" evidence="1">
    <location>
        <begin position="50"/>
        <end position="108"/>
    </location>
</feature>
<proteinExistence type="predicted"/>
<name>A0ABQ3Z3Z7_9ACTN</name>
<evidence type="ECO:0000256" key="1">
    <source>
        <dbReference type="SAM" id="MobiDB-lite"/>
    </source>
</evidence>
<dbReference type="EMBL" id="BOML01000048">
    <property type="protein sequence ID" value="GIE04560.1"/>
    <property type="molecule type" value="Genomic_DNA"/>
</dbReference>
<feature type="compositionally biased region" description="Basic and acidic residues" evidence="1">
    <location>
        <begin position="98"/>
        <end position="108"/>
    </location>
</feature>
<evidence type="ECO:0000313" key="3">
    <source>
        <dbReference type="Proteomes" id="UP000637628"/>
    </source>
</evidence>
<evidence type="ECO:0000313" key="2">
    <source>
        <dbReference type="EMBL" id="GIE04560.1"/>
    </source>
</evidence>
<protein>
    <submittedName>
        <fullName evidence="2">Uncharacterized protein</fullName>
    </submittedName>
</protein>
<gene>
    <name evidence="2" type="ORF">Adu01nite_59100</name>
</gene>
<feature type="compositionally biased region" description="Pro residues" evidence="1">
    <location>
        <begin position="58"/>
        <end position="70"/>
    </location>
</feature>
<keyword evidence="3" id="KW-1185">Reference proteome</keyword>